<sequence>MKVLNNNEMMAVSGAGFLSNTAGMIGGALGGVVDAILGGDKTTFADLSRKACQAVAGFVESGFGMIKNLFGGLFGSKA</sequence>
<dbReference type="AlphaFoldDB" id="A0AA94H2A0"/>
<organism evidence="2 4">
    <name type="scientific">Kosakonia oryzae</name>
    <dbReference type="NCBI Taxonomy" id="497725"/>
    <lineage>
        <taxon>Bacteria</taxon>
        <taxon>Pseudomonadati</taxon>
        <taxon>Pseudomonadota</taxon>
        <taxon>Gammaproteobacteria</taxon>
        <taxon>Enterobacterales</taxon>
        <taxon>Enterobacteriaceae</taxon>
        <taxon>Kosakonia</taxon>
    </lineage>
</organism>
<evidence type="ECO:0000313" key="1">
    <source>
        <dbReference type="EMBL" id="ANI82981.1"/>
    </source>
</evidence>
<proteinExistence type="predicted"/>
<keyword evidence="3" id="KW-1185">Reference proteome</keyword>
<gene>
    <name evidence="1" type="ORF">AWR26_12730</name>
    <name evidence="2" type="ORF">SAMN05216286_1717</name>
</gene>
<dbReference type="EMBL" id="CP014007">
    <property type="protein sequence ID" value="ANI82981.1"/>
    <property type="molecule type" value="Genomic_DNA"/>
</dbReference>
<dbReference type="RefSeq" id="WP_064566360.1">
    <property type="nucleotide sequence ID" value="NZ_CP014007.2"/>
</dbReference>
<reference evidence="1 3" key="2">
    <citation type="submission" date="2021-03" db="EMBL/GenBank/DDBJ databases">
        <authorList>
            <person name="Li Y."/>
            <person name="Li S."/>
            <person name="Chen M."/>
            <person name="Peng G."/>
            <person name="Tan Z."/>
            <person name="An Q."/>
        </authorList>
    </citation>
    <scope>NUCLEOTIDE SEQUENCE [LARGE SCALE GENOMIC DNA]</scope>
    <source>
        <strain evidence="1 3">Ola 51</strain>
    </source>
</reference>
<name>A0AA94H2A0_9ENTR</name>
<dbReference type="Proteomes" id="UP000182314">
    <property type="component" value="Unassembled WGS sequence"/>
</dbReference>
<reference evidence="2 4" key="1">
    <citation type="submission" date="2016-10" db="EMBL/GenBank/DDBJ databases">
        <authorList>
            <person name="Varghese N."/>
            <person name="Submissions S."/>
        </authorList>
    </citation>
    <scope>NUCLEOTIDE SEQUENCE [LARGE SCALE GENOMIC DNA]</scope>
    <source>
        <strain evidence="2 4">CGMCC 1.7012</strain>
    </source>
</reference>
<dbReference type="EMBL" id="FOKO01000002">
    <property type="protein sequence ID" value="SFC13726.1"/>
    <property type="molecule type" value="Genomic_DNA"/>
</dbReference>
<protein>
    <submittedName>
        <fullName evidence="2">Uncharacterized protein</fullName>
    </submittedName>
</protein>
<evidence type="ECO:0000313" key="4">
    <source>
        <dbReference type="Proteomes" id="UP000182314"/>
    </source>
</evidence>
<dbReference type="KEGG" id="kor:AWR26_12730"/>
<accession>A0AA94H2A0</accession>
<evidence type="ECO:0000313" key="2">
    <source>
        <dbReference type="EMBL" id="SFC13726.1"/>
    </source>
</evidence>
<evidence type="ECO:0000313" key="3">
    <source>
        <dbReference type="Proteomes" id="UP000078227"/>
    </source>
</evidence>
<dbReference type="Proteomes" id="UP000078227">
    <property type="component" value="Chromosome"/>
</dbReference>